<name>A0A1M6KEG4_9FIRM</name>
<dbReference type="EMBL" id="FQZD01000027">
    <property type="protein sequence ID" value="SHJ57302.1"/>
    <property type="molecule type" value="Genomic_DNA"/>
</dbReference>
<reference evidence="2 3" key="1">
    <citation type="submission" date="2016-11" db="EMBL/GenBank/DDBJ databases">
        <authorList>
            <person name="Varghese N."/>
            <person name="Submissions S."/>
        </authorList>
    </citation>
    <scope>NUCLEOTIDE SEQUENCE [LARGE SCALE GENOMIC DNA]</scope>
    <source>
        <strain evidence="2 3">DSM 15287</strain>
    </source>
</reference>
<dbReference type="AlphaFoldDB" id="A0A1M6KEG4"/>
<protein>
    <recommendedName>
        <fullName evidence="4">Transmembrane protein</fullName>
    </recommendedName>
</protein>
<keyword evidence="1" id="KW-0472">Membrane</keyword>
<feature type="transmembrane region" description="Helical" evidence="1">
    <location>
        <begin position="76"/>
        <end position="97"/>
    </location>
</feature>
<keyword evidence="3" id="KW-1185">Reference proteome</keyword>
<keyword evidence="1" id="KW-1133">Transmembrane helix</keyword>
<gene>
    <name evidence="2" type="ORF">SAMN02745170_02830</name>
</gene>
<evidence type="ECO:0000256" key="1">
    <source>
        <dbReference type="SAM" id="Phobius"/>
    </source>
</evidence>
<sequence length="98" mass="11015">MKAKTCDIFVTMNWQERTKTKINGEHDDHEPSKINDCGIYKHAKSGRKRFPKPLVGGSSPPRRTNYGYTYGKASDFLSLAVCVLGSLLLYIFNLAGFL</sequence>
<accession>A0A1M6KEG4</accession>
<keyword evidence="1" id="KW-0812">Transmembrane</keyword>
<organism evidence="2 3">
    <name type="scientific">Propionispora hippei DSM 15287</name>
    <dbReference type="NCBI Taxonomy" id="1123003"/>
    <lineage>
        <taxon>Bacteria</taxon>
        <taxon>Bacillati</taxon>
        <taxon>Bacillota</taxon>
        <taxon>Negativicutes</taxon>
        <taxon>Selenomonadales</taxon>
        <taxon>Sporomusaceae</taxon>
        <taxon>Propionispora</taxon>
    </lineage>
</organism>
<dbReference type="RefSeq" id="WP_149735509.1">
    <property type="nucleotide sequence ID" value="NZ_FQZD01000027.1"/>
</dbReference>
<evidence type="ECO:0000313" key="2">
    <source>
        <dbReference type="EMBL" id="SHJ57302.1"/>
    </source>
</evidence>
<proteinExistence type="predicted"/>
<evidence type="ECO:0008006" key="4">
    <source>
        <dbReference type="Google" id="ProtNLM"/>
    </source>
</evidence>
<dbReference type="Proteomes" id="UP000322917">
    <property type="component" value="Unassembled WGS sequence"/>
</dbReference>
<evidence type="ECO:0000313" key="3">
    <source>
        <dbReference type="Proteomes" id="UP000322917"/>
    </source>
</evidence>